<dbReference type="EMBL" id="LQMQ01000003">
    <property type="protein sequence ID" value="KUO42589.1"/>
    <property type="molecule type" value="Genomic_DNA"/>
</dbReference>
<gene>
    <name evidence="1" type="ORF">APZ16_02055</name>
</gene>
<name>A0A147K161_HADYE</name>
<organism evidence="1 2">
    <name type="scientific">Hadarchaeum yellowstonense</name>
    <dbReference type="NCBI Taxonomy" id="1776334"/>
    <lineage>
        <taxon>Archaea</taxon>
        <taxon>Methanobacteriati</taxon>
        <taxon>Candidatus Hadarchaeota</taxon>
        <taxon>Candidatus Hadarchaeia</taxon>
        <taxon>Candidatus Hadarchaeales</taxon>
        <taxon>Candidatus Hadarchaeaceae</taxon>
        <taxon>Candidatus Hadarchaeum</taxon>
    </lineage>
</organism>
<protein>
    <submittedName>
        <fullName evidence="1">Uncharacterized protein</fullName>
    </submittedName>
</protein>
<evidence type="ECO:0000313" key="2">
    <source>
        <dbReference type="Proteomes" id="UP000074294"/>
    </source>
</evidence>
<proteinExistence type="predicted"/>
<dbReference type="STRING" id="1776334.APZ16_02055"/>
<accession>A0A147K161</accession>
<evidence type="ECO:0000313" key="1">
    <source>
        <dbReference type="EMBL" id="KUO42589.1"/>
    </source>
</evidence>
<dbReference type="AlphaFoldDB" id="A0A147K161"/>
<dbReference type="Proteomes" id="UP000074294">
    <property type="component" value="Unassembled WGS sequence"/>
</dbReference>
<reference evidence="1 2" key="1">
    <citation type="journal article" date="2016" name="Nat. Microbiol.">
        <title>Genomic inference of the metabolism of cosmopolitan subsurface Archaea, Hadesarchaea.</title>
        <authorList>
            <person name="Baker B.J."/>
            <person name="Saw J.H."/>
            <person name="Lind A.E."/>
            <person name="Lazar C.S."/>
            <person name="Hinrichs K.-U."/>
            <person name="Teske A.P."/>
            <person name="Ettema T.J."/>
        </authorList>
    </citation>
    <scope>NUCLEOTIDE SEQUENCE [LARGE SCALE GENOMIC DNA]</scope>
</reference>
<sequence length="67" mass="7627">MEILNLAASSAAIFVTTDLALRVKLLDGFDTGRPTYISYKSVKRIIYQLLKVKLKSENKVKNWRAIL</sequence>
<comment type="caution">
    <text evidence="1">The sequence shown here is derived from an EMBL/GenBank/DDBJ whole genome shotgun (WGS) entry which is preliminary data.</text>
</comment>